<dbReference type="Proteomes" id="UP000050920">
    <property type="component" value="Unassembled WGS sequence"/>
</dbReference>
<keyword evidence="2" id="KW-1185">Reference proteome</keyword>
<dbReference type="RefSeq" id="WP_033613589.1">
    <property type="nucleotide sequence ID" value="NZ_AYGX02000155.1"/>
</dbReference>
<comment type="caution">
    <text evidence="1">The sequence shown here is derived from an EMBL/GenBank/DDBJ whole genome shotgun (WGS) entry which is preliminary data.</text>
</comment>
<proteinExistence type="predicted"/>
<dbReference type="AlphaFoldDB" id="A0A0R2NGY8"/>
<sequence length="69" mass="7996">MEAAVQVPLVRREFGRAYGTDIFEDWRTLPSFKVRFETAFWLEPFATAAGIIADGQRQPQKKRPNQLIE</sequence>
<protein>
    <submittedName>
        <fullName evidence="1">Uncharacterized protein</fullName>
    </submittedName>
</protein>
<organism evidence="1 2">
    <name type="scientific">Lactiplantibacillus fabifermentans DSM 21115</name>
    <dbReference type="NCBI Taxonomy" id="1413187"/>
    <lineage>
        <taxon>Bacteria</taxon>
        <taxon>Bacillati</taxon>
        <taxon>Bacillota</taxon>
        <taxon>Bacilli</taxon>
        <taxon>Lactobacillales</taxon>
        <taxon>Lactobacillaceae</taxon>
        <taxon>Lactiplantibacillus</taxon>
    </lineage>
</organism>
<evidence type="ECO:0000313" key="2">
    <source>
        <dbReference type="Proteomes" id="UP000050920"/>
    </source>
</evidence>
<dbReference type="EMBL" id="AYGX02000155">
    <property type="protein sequence ID" value="KRO25060.1"/>
    <property type="molecule type" value="Genomic_DNA"/>
</dbReference>
<gene>
    <name evidence="1" type="ORF">DY78_GL001416</name>
</gene>
<accession>A0A0R2NGY8</accession>
<evidence type="ECO:0000313" key="1">
    <source>
        <dbReference type="EMBL" id="KRO25060.1"/>
    </source>
</evidence>
<reference evidence="1 2" key="1">
    <citation type="journal article" date="2015" name="Genome Announc.">
        <title>Expanding the biotechnology potential of lactobacilli through comparative genomics of 213 strains and associated genera.</title>
        <authorList>
            <person name="Sun Z."/>
            <person name="Harris H.M."/>
            <person name="McCann A."/>
            <person name="Guo C."/>
            <person name="Argimon S."/>
            <person name="Zhang W."/>
            <person name="Yang X."/>
            <person name="Jeffery I.B."/>
            <person name="Cooney J.C."/>
            <person name="Kagawa T.F."/>
            <person name="Liu W."/>
            <person name="Song Y."/>
            <person name="Salvetti E."/>
            <person name="Wrobel A."/>
            <person name="Rasinkangas P."/>
            <person name="Parkhill J."/>
            <person name="Rea M.C."/>
            <person name="O'Sullivan O."/>
            <person name="Ritari J."/>
            <person name="Douillard F.P."/>
            <person name="Paul Ross R."/>
            <person name="Yang R."/>
            <person name="Briner A.E."/>
            <person name="Felis G.E."/>
            <person name="de Vos W.M."/>
            <person name="Barrangou R."/>
            <person name="Klaenhammer T.R."/>
            <person name="Caufield P.W."/>
            <person name="Cui Y."/>
            <person name="Zhang H."/>
            <person name="O'Toole P.W."/>
        </authorList>
    </citation>
    <scope>NUCLEOTIDE SEQUENCE [LARGE SCALE GENOMIC DNA]</scope>
    <source>
        <strain evidence="1 2">DSM 21115</strain>
    </source>
</reference>
<name>A0A0R2NGY8_9LACO</name>